<accession>A0A1H3SRQ6</accession>
<reference evidence="1 2" key="1">
    <citation type="submission" date="2016-10" db="EMBL/GenBank/DDBJ databases">
        <authorList>
            <person name="Varghese N."/>
            <person name="Submissions S."/>
        </authorList>
    </citation>
    <scope>NUCLEOTIDE SEQUENCE [LARGE SCALE GENOMIC DNA]</scope>
    <source>
        <strain evidence="1 2">DSM 17997</strain>
    </source>
</reference>
<dbReference type="Proteomes" id="UP000199663">
    <property type="component" value="Unassembled WGS sequence"/>
</dbReference>
<protein>
    <submittedName>
        <fullName evidence="1">Uncharacterized protein</fullName>
    </submittedName>
</protein>
<keyword evidence="2" id="KW-1185">Reference proteome</keyword>
<dbReference type="EMBL" id="FNQC01000013">
    <property type="protein sequence ID" value="SDZ40773.1"/>
    <property type="molecule type" value="Genomic_DNA"/>
</dbReference>
<name>A0A1H3SRQ6_9BACT</name>
<evidence type="ECO:0000313" key="2">
    <source>
        <dbReference type="Proteomes" id="UP000199663"/>
    </source>
</evidence>
<proteinExistence type="predicted"/>
<comment type="caution">
    <text evidence="1">The sequence shown here is derived from an EMBL/GenBank/DDBJ whole genome shotgun (WGS) entry which is preliminary data.</text>
</comment>
<gene>
    <name evidence="1" type="ORF">SAMN05444412_11363</name>
</gene>
<organism evidence="1 2">
    <name type="scientific">Rhodonellum ikkaensis</name>
    <dbReference type="NCBI Taxonomy" id="336829"/>
    <lineage>
        <taxon>Bacteria</taxon>
        <taxon>Pseudomonadati</taxon>
        <taxon>Bacteroidota</taxon>
        <taxon>Cytophagia</taxon>
        <taxon>Cytophagales</taxon>
        <taxon>Cytophagaceae</taxon>
        <taxon>Rhodonellum</taxon>
    </lineage>
</organism>
<evidence type="ECO:0000313" key="1">
    <source>
        <dbReference type="EMBL" id="SDZ40773.1"/>
    </source>
</evidence>
<sequence>MPGFNRLSVNRKCVILCIPRSSLHYKQTREKIENPEPEICTRFPIETETARKSDYWETNS</sequence>